<dbReference type="InterPro" id="IPR009003">
    <property type="entry name" value="Peptidase_S1_PA"/>
</dbReference>
<reference evidence="2 3" key="1">
    <citation type="submission" date="2024-09" db="EMBL/GenBank/DDBJ databases">
        <authorList>
            <person name="Sun Q."/>
            <person name="Mori K."/>
        </authorList>
    </citation>
    <scope>NUCLEOTIDE SEQUENCE [LARGE SCALE GENOMIC DNA]</scope>
    <source>
        <strain evidence="2 3">JCM 1342</strain>
    </source>
</reference>
<evidence type="ECO:0008006" key="4">
    <source>
        <dbReference type="Google" id="ProtNLM"/>
    </source>
</evidence>
<dbReference type="Proteomes" id="UP001589611">
    <property type="component" value="Unassembled WGS sequence"/>
</dbReference>
<evidence type="ECO:0000313" key="3">
    <source>
        <dbReference type="Proteomes" id="UP001589611"/>
    </source>
</evidence>
<evidence type="ECO:0000313" key="2">
    <source>
        <dbReference type="EMBL" id="MFB9646869.1"/>
    </source>
</evidence>
<dbReference type="RefSeq" id="WP_344715042.1">
    <property type="nucleotide sequence ID" value="NZ_BAAAWH010000001.1"/>
</dbReference>
<protein>
    <recommendedName>
        <fullName evidence="4">Peptidase S1 domain-containing protein</fullName>
    </recommendedName>
</protein>
<name>A0ABV5T6H1_9MICO</name>
<dbReference type="EMBL" id="JBHMBE010000004">
    <property type="protein sequence ID" value="MFB9646869.1"/>
    <property type="molecule type" value="Genomic_DNA"/>
</dbReference>
<keyword evidence="1" id="KW-0732">Signal</keyword>
<accession>A0ABV5T6H1</accession>
<proteinExistence type="predicted"/>
<keyword evidence="3" id="KW-1185">Reference proteome</keyword>
<gene>
    <name evidence="2" type="ORF">ACFFPJ_13800</name>
</gene>
<comment type="caution">
    <text evidence="2">The sequence shown here is derived from an EMBL/GenBank/DDBJ whole genome shotgun (WGS) entry which is preliminary data.</text>
</comment>
<evidence type="ECO:0000256" key="1">
    <source>
        <dbReference type="SAM" id="SignalP"/>
    </source>
</evidence>
<sequence length="510" mass="52081">MRHRAPAEILLVGVIALAACTAGVPDPNPTSSAAQDGSGLSAPTDPVALEEVAAFGGVVSLHAGADCTATLIDTGVEEGPAYLLTTARCVGGAGRSAQETVLGQEWTGTAEFFRAAGNLGATVTVDVAELAYATMRDTDAAIVRLDATLGALERLGARAVRIAGSEPRSGDAVVNVAVPTEGLEPDAIVMRRGECTLGGPYTLVESSWLWFHVWANDCPGDLEGSNGSPLLLLHDGAPGEVVAMIGTTSAGAGSADGGACTAGRPCRLTGTGVEAVDARYAQSVAGVGRCFDVASGRFSVGGECPLPLSDVWAERGGGTFRGAGLPDAAGQLPEASFVAVAVGILQTVLVPIGDGTACADKETYRNAMTVVVPRAGAPWEAVGVVVMPELPETEGLFLLCAARGPGYELSAAVLFEVDRTPPLFAADATVEPLDDGVVVRPELRPPELSSVRFRWGAPESTDCDDPDTFADSFVAPLVLDATELPAVYCIYGLDAAGNRTPVTVIDIPAP</sequence>
<organism evidence="2 3">
    <name type="scientific">Microbacterium terregens</name>
    <dbReference type="NCBI Taxonomy" id="69363"/>
    <lineage>
        <taxon>Bacteria</taxon>
        <taxon>Bacillati</taxon>
        <taxon>Actinomycetota</taxon>
        <taxon>Actinomycetes</taxon>
        <taxon>Micrococcales</taxon>
        <taxon>Microbacteriaceae</taxon>
        <taxon>Microbacterium</taxon>
    </lineage>
</organism>
<feature type="signal peptide" evidence="1">
    <location>
        <begin position="1"/>
        <end position="18"/>
    </location>
</feature>
<dbReference type="PROSITE" id="PS51257">
    <property type="entry name" value="PROKAR_LIPOPROTEIN"/>
    <property type="match status" value="1"/>
</dbReference>
<dbReference type="SUPFAM" id="SSF50494">
    <property type="entry name" value="Trypsin-like serine proteases"/>
    <property type="match status" value="1"/>
</dbReference>
<feature type="chain" id="PRO_5046004923" description="Peptidase S1 domain-containing protein" evidence="1">
    <location>
        <begin position="19"/>
        <end position="510"/>
    </location>
</feature>